<sequence length="137" mass="15948">MKGKLFTPRQSIPFQEYFEITLMQAKRIVTNSRGKQCYSGAQFEIALISFGDLDALKKEMDPKVTVDFSNVILECDWLAGFDWLDLSVGYGDKDAIKYFEKKLQDQSFYKAYILYKQECRPDCALQDHEHEAKKPKL</sequence>
<organism evidence="1 2">
    <name type="scientific">Legionella brunensis</name>
    <dbReference type="NCBI Taxonomy" id="29422"/>
    <lineage>
        <taxon>Bacteria</taxon>
        <taxon>Pseudomonadati</taxon>
        <taxon>Pseudomonadota</taxon>
        <taxon>Gammaproteobacteria</taxon>
        <taxon>Legionellales</taxon>
        <taxon>Legionellaceae</taxon>
        <taxon>Legionella</taxon>
    </lineage>
</organism>
<gene>
    <name evidence="1" type="ORF">Lbru_3031</name>
</gene>
<reference evidence="1 2" key="1">
    <citation type="submission" date="2015-11" db="EMBL/GenBank/DDBJ databases">
        <title>Genomic analysis of 38 Legionella species identifies large and diverse effector repertoires.</title>
        <authorList>
            <person name="Burstein D."/>
            <person name="Amaro F."/>
            <person name="Zusman T."/>
            <person name="Lifshitz Z."/>
            <person name="Cohen O."/>
            <person name="Gilbert J.A."/>
            <person name="Pupko T."/>
            <person name="Shuman H.A."/>
            <person name="Segal G."/>
        </authorList>
    </citation>
    <scope>NUCLEOTIDE SEQUENCE [LARGE SCALE GENOMIC DNA]</scope>
    <source>
        <strain evidence="1 2">ATCC 43878</strain>
    </source>
</reference>
<proteinExistence type="predicted"/>
<dbReference type="PATRIC" id="fig|29422.6.peg.3206"/>
<evidence type="ECO:0000313" key="1">
    <source>
        <dbReference type="EMBL" id="KTC76924.1"/>
    </source>
</evidence>
<accession>A0A0W0S0F4</accession>
<dbReference type="OrthoDB" id="5648156at2"/>
<dbReference type="EMBL" id="LNXV01000036">
    <property type="protein sequence ID" value="KTC76924.1"/>
    <property type="molecule type" value="Genomic_DNA"/>
</dbReference>
<dbReference type="AlphaFoldDB" id="A0A0W0S0F4"/>
<keyword evidence="2" id="KW-1185">Reference proteome</keyword>
<protein>
    <submittedName>
        <fullName evidence="1">Uncharacterized protein</fullName>
    </submittedName>
</protein>
<name>A0A0W0S0F4_9GAMM</name>
<comment type="caution">
    <text evidence="1">The sequence shown here is derived from an EMBL/GenBank/DDBJ whole genome shotgun (WGS) entry which is preliminary data.</text>
</comment>
<evidence type="ECO:0000313" key="2">
    <source>
        <dbReference type="Proteomes" id="UP000054742"/>
    </source>
</evidence>
<dbReference type="RefSeq" id="WP_058442982.1">
    <property type="nucleotide sequence ID" value="NZ_CAAAHU010000014.1"/>
</dbReference>
<dbReference type="Proteomes" id="UP000054742">
    <property type="component" value="Unassembled WGS sequence"/>
</dbReference>